<reference evidence="1 2" key="1">
    <citation type="submission" date="2020-05" db="EMBL/GenBank/DDBJ databases">
        <title>Complete genome sequence of Hymenobacter sp. TS19 in Coasted Sand Dune.</title>
        <authorList>
            <person name="Lee J.-H."/>
            <person name="Jung J.-H."/>
            <person name="Jeong S."/>
            <person name="Zhao L."/>
            <person name="Kim M.-K."/>
            <person name="Seo H.-S."/>
            <person name="Lim S."/>
        </authorList>
    </citation>
    <scope>NUCLEOTIDE SEQUENCE [LARGE SCALE GENOMIC DNA]</scope>
    <source>
        <strain evidence="1 2">TS19</strain>
    </source>
</reference>
<dbReference type="AlphaFoldDB" id="A0A6M6BJP3"/>
<evidence type="ECO:0000313" key="1">
    <source>
        <dbReference type="EMBL" id="QJX48272.1"/>
    </source>
</evidence>
<organism evidence="1 2">
    <name type="scientific">Hymenobacter taeanensis</name>
    <dbReference type="NCBI Taxonomy" id="2735321"/>
    <lineage>
        <taxon>Bacteria</taxon>
        <taxon>Pseudomonadati</taxon>
        <taxon>Bacteroidota</taxon>
        <taxon>Cytophagia</taxon>
        <taxon>Cytophagales</taxon>
        <taxon>Hymenobacteraceae</taxon>
        <taxon>Hymenobacter</taxon>
    </lineage>
</organism>
<sequence>MPISLEDYRLTLLAAGMPMPTVAYVVSSSRFSIPSGQLALIDATPPRQV</sequence>
<dbReference type="RefSeq" id="WP_171592356.1">
    <property type="nucleotide sequence ID" value="NZ_CP053538.1"/>
</dbReference>
<dbReference type="Proteomes" id="UP000501623">
    <property type="component" value="Chromosome"/>
</dbReference>
<dbReference type="KEGG" id="hts:HMJ29_15590"/>
<evidence type="ECO:0000313" key="2">
    <source>
        <dbReference type="Proteomes" id="UP000501623"/>
    </source>
</evidence>
<proteinExistence type="predicted"/>
<keyword evidence="2" id="KW-1185">Reference proteome</keyword>
<dbReference type="EMBL" id="CP053538">
    <property type="protein sequence ID" value="QJX48272.1"/>
    <property type="molecule type" value="Genomic_DNA"/>
</dbReference>
<accession>A0A6M6BJP3</accession>
<gene>
    <name evidence="1" type="ORF">HMJ29_15590</name>
</gene>
<protein>
    <submittedName>
        <fullName evidence="1">Uncharacterized protein</fullName>
    </submittedName>
</protein>
<name>A0A6M6BJP3_9BACT</name>